<dbReference type="RefSeq" id="XP_009066897.1">
    <property type="nucleotide sequence ID" value="XM_009068649.1"/>
</dbReference>
<keyword evidence="2 3" id="KW-0238">DNA-binding</keyword>
<dbReference type="CTD" id="20233582"/>
<evidence type="ECO:0000259" key="4">
    <source>
        <dbReference type="PROSITE" id="PS50061"/>
    </source>
</evidence>
<dbReference type="EMBL" id="KB203918">
    <property type="protein sequence ID" value="ESO82393.1"/>
    <property type="molecule type" value="Genomic_DNA"/>
</dbReference>
<dbReference type="SUPFAM" id="SSF46785">
    <property type="entry name" value="Winged helix' DNA-binding domain"/>
    <property type="match status" value="1"/>
</dbReference>
<dbReference type="InterPro" id="IPR046328">
    <property type="entry name" value="ETS_fam"/>
</dbReference>
<protein>
    <recommendedName>
        <fullName evidence="4">ETS domain-containing protein</fullName>
    </recommendedName>
</protein>
<dbReference type="HOGENOM" id="CLU_099695_1_2_1"/>
<dbReference type="GO" id="GO:0043565">
    <property type="term" value="F:sequence-specific DNA binding"/>
    <property type="evidence" value="ECO:0007669"/>
    <property type="project" value="InterPro"/>
</dbReference>
<name>V3YWJ7_LOTGI</name>
<comment type="subcellular location">
    <subcellularLocation>
        <location evidence="3">Nucleus</location>
    </subcellularLocation>
</comment>
<evidence type="ECO:0000256" key="2">
    <source>
        <dbReference type="ARBA" id="ARBA00023125"/>
    </source>
</evidence>
<gene>
    <name evidence="5" type="ORF">LOTGIDRAFT_134604</name>
</gene>
<dbReference type="PANTHER" id="PTHR11849:SF190">
    <property type="entry name" value="ETS-DOMAIN PROTEIN"/>
    <property type="match status" value="1"/>
</dbReference>
<dbReference type="GO" id="GO:0030154">
    <property type="term" value="P:cell differentiation"/>
    <property type="evidence" value="ECO:0007669"/>
    <property type="project" value="TreeGrafter"/>
</dbReference>
<dbReference type="Pfam" id="PF00178">
    <property type="entry name" value="Ets"/>
    <property type="match status" value="1"/>
</dbReference>
<evidence type="ECO:0000256" key="3">
    <source>
        <dbReference type="RuleBase" id="RU004019"/>
    </source>
</evidence>
<accession>V3YWJ7</accession>
<dbReference type="AlphaFoldDB" id="V3YWJ7"/>
<dbReference type="OrthoDB" id="8196042at2759"/>
<dbReference type="OMA" id="QIMWLEK"/>
<dbReference type="GeneID" id="20233582"/>
<dbReference type="KEGG" id="lgi:LOTGIDRAFT_134604"/>
<organism evidence="5 6">
    <name type="scientific">Lottia gigantea</name>
    <name type="common">Giant owl limpet</name>
    <dbReference type="NCBI Taxonomy" id="225164"/>
    <lineage>
        <taxon>Eukaryota</taxon>
        <taxon>Metazoa</taxon>
        <taxon>Spiralia</taxon>
        <taxon>Lophotrochozoa</taxon>
        <taxon>Mollusca</taxon>
        <taxon>Gastropoda</taxon>
        <taxon>Patellogastropoda</taxon>
        <taxon>Lottioidea</taxon>
        <taxon>Lottiidae</taxon>
        <taxon>Lottia</taxon>
    </lineage>
</organism>
<dbReference type="PANTHER" id="PTHR11849">
    <property type="entry name" value="ETS"/>
    <property type="match status" value="1"/>
</dbReference>
<dbReference type="InterPro" id="IPR036390">
    <property type="entry name" value="WH_DNA-bd_sf"/>
</dbReference>
<dbReference type="STRING" id="225164.V3YWJ7"/>
<dbReference type="PRINTS" id="PR00454">
    <property type="entry name" value="ETSDOMAIN"/>
</dbReference>
<feature type="non-terminal residue" evidence="5">
    <location>
        <position position="1"/>
    </location>
</feature>
<evidence type="ECO:0000256" key="1">
    <source>
        <dbReference type="ARBA" id="ARBA00005562"/>
    </source>
</evidence>
<reference evidence="5 6" key="1">
    <citation type="journal article" date="2013" name="Nature">
        <title>Insights into bilaterian evolution from three spiralian genomes.</title>
        <authorList>
            <person name="Simakov O."/>
            <person name="Marletaz F."/>
            <person name="Cho S.J."/>
            <person name="Edsinger-Gonzales E."/>
            <person name="Havlak P."/>
            <person name="Hellsten U."/>
            <person name="Kuo D.H."/>
            <person name="Larsson T."/>
            <person name="Lv J."/>
            <person name="Arendt D."/>
            <person name="Savage R."/>
            <person name="Osoegawa K."/>
            <person name="de Jong P."/>
            <person name="Grimwood J."/>
            <person name="Chapman J.A."/>
            <person name="Shapiro H."/>
            <person name="Aerts A."/>
            <person name="Otillar R.P."/>
            <person name="Terry A.Y."/>
            <person name="Boore J.L."/>
            <person name="Grigoriev I.V."/>
            <person name="Lindberg D.R."/>
            <person name="Seaver E.C."/>
            <person name="Weisblat D.A."/>
            <person name="Putnam N.H."/>
            <person name="Rokhsar D.S."/>
        </authorList>
    </citation>
    <scope>NUCLEOTIDE SEQUENCE [LARGE SCALE GENOMIC DNA]</scope>
</reference>
<keyword evidence="3" id="KW-0539">Nucleus</keyword>
<proteinExistence type="inferred from homology"/>
<dbReference type="InterPro" id="IPR036388">
    <property type="entry name" value="WH-like_DNA-bd_sf"/>
</dbReference>
<comment type="similarity">
    <text evidence="1 3">Belongs to the ETS family.</text>
</comment>
<dbReference type="Gene3D" id="1.10.10.10">
    <property type="entry name" value="Winged helix-like DNA-binding domain superfamily/Winged helix DNA-binding domain"/>
    <property type="match status" value="1"/>
</dbReference>
<dbReference type="GO" id="GO:0005634">
    <property type="term" value="C:nucleus"/>
    <property type="evidence" value="ECO:0007669"/>
    <property type="project" value="UniProtKB-SubCell"/>
</dbReference>
<dbReference type="GO" id="GO:0000981">
    <property type="term" value="F:DNA-binding transcription factor activity, RNA polymerase II-specific"/>
    <property type="evidence" value="ECO:0007669"/>
    <property type="project" value="TreeGrafter"/>
</dbReference>
<keyword evidence="6" id="KW-1185">Reference proteome</keyword>
<dbReference type="Proteomes" id="UP000030746">
    <property type="component" value="Unassembled WGS sequence"/>
</dbReference>
<sequence length="73" mass="8787">NPSLAEWVDRRHGLFRFNQSKAVAQLWGSRKNNDNMTYEKLSRAMRYYYNRKILEPVIGKKLVYRFGPNSYGW</sequence>
<dbReference type="PROSITE" id="PS50061">
    <property type="entry name" value="ETS_DOMAIN_3"/>
    <property type="match status" value="1"/>
</dbReference>
<dbReference type="SMART" id="SM00413">
    <property type="entry name" value="ETS"/>
    <property type="match status" value="1"/>
</dbReference>
<feature type="domain" description="ETS" evidence="4">
    <location>
        <begin position="1"/>
        <end position="67"/>
    </location>
</feature>
<dbReference type="InterPro" id="IPR000418">
    <property type="entry name" value="Ets_dom"/>
</dbReference>
<evidence type="ECO:0000313" key="5">
    <source>
        <dbReference type="EMBL" id="ESO82393.1"/>
    </source>
</evidence>
<evidence type="ECO:0000313" key="6">
    <source>
        <dbReference type="Proteomes" id="UP000030746"/>
    </source>
</evidence>